<dbReference type="EMBL" id="CAJZBQ010000011">
    <property type="protein sequence ID" value="CAG9314025.1"/>
    <property type="molecule type" value="Genomic_DNA"/>
</dbReference>
<dbReference type="SMART" id="SM00175">
    <property type="entry name" value="RAB"/>
    <property type="match status" value="1"/>
</dbReference>
<accession>A0AAU9IS28</accession>
<dbReference type="Proteomes" id="UP001162131">
    <property type="component" value="Unassembled WGS sequence"/>
</dbReference>
<dbReference type="AlphaFoldDB" id="A0AAU9IS28"/>
<dbReference type="PANTHER" id="PTHR47977">
    <property type="entry name" value="RAS-RELATED PROTEIN RAB"/>
    <property type="match status" value="1"/>
</dbReference>
<reference evidence="3" key="1">
    <citation type="submission" date="2021-09" db="EMBL/GenBank/DDBJ databases">
        <authorList>
            <consortium name="AG Swart"/>
            <person name="Singh M."/>
            <person name="Singh A."/>
            <person name="Seah K."/>
            <person name="Emmerich C."/>
        </authorList>
    </citation>
    <scope>NUCLEOTIDE SEQUENCE</scope>
    <source>
        <strain evidence="3">ATCC30299</strain>
    </source>
</reference>
<gene>
    <name evidence="3" type="ORF">BSTOLATCC_MIC9825</name>
</gene>
<dbReference type="GO" id="GO:0005525">
    <property type="term" value="F:GTP binding"/>
    <property type="evidence" value="ECO:0007669"/>
    <property type="project" value="UniProtKB-KW"/>
</dbReference>
<dbReference type="GO" id="GO:0003924">
    <property type="term" value="F:GTPase activity"/>
    <property type="evidence" value="ECO:0007669"/>
    <property type="project" value="InterPro"/>
</dbReference>
<dbReference type="PROSITE" id="PS51421">
    <property type="entry name" value="RAS"/>
    <property type="match status" value="1"/>
</dbReference>
<dbReference type="PRINTS" id="PR00449">
    <property type="entry name" value="RASTRNSFRMNG"/>
</dbReference>
<proteinExistence type="predicted"/>
<comment type="caution">
    <text evidence="3">The sequence shown here is derived from an EMBL/GenBank/DDBJ whole genome shotgun (WGS) entry which is preliminary data.</text>
</comment>
<dbReference type="InterPro" id="IPR001806">
    <property type="entry name" value="Small_GTPase"/>
</dbReference>
<sequence>MIVFDKTHCNSFENTEMWMHEVDRYANKNAIKVLIGNKSDMDNRDQVTREEAEHKAKSYGIPYIETSAKNAYQVDLAFETITRELIKQRKALGAPLVSKPAPKISLTTENINAISHNCCS</sequence>
<dbReference type="SMART" id="SM00173">
    <property type="entry name" value="RAS"/>
    <property type="match status" value="1"/>
</dbReference>
<dbReference type="Pfam" id="PF00071">
    <property type="entry name" value="Ras"/>
    <property type="match status" value="1"/>
</dbReference>
<evidence type="ECO:0000256" key="2">
    <source>
        <dbReference type="ARBA" id="ARBA00023134"/>
    </source>
</evidence>
<name>A0AAU9IS28_9CILI</name>
<dbReference type="InterPro" id="IPR050227">
    <property type="entry name" value="Rab"/>
</dbReference>
<evidence type="ECO:0000313" key="3">
    <source>
        <dbReference type="EMBL" id="CAG9314025.1"/>
    </source>
</evidence>
<protein>
    <submittedName>
        <fullName evidence="3">Uncharacterized protein</fullName>
    </submittedName>
</protein>
<evidence type="ECO:0000313" key="4">
    <source>
        <dbReference type="Proteomes" id="UP001162131"/>
    </source>
</evidence>
<keyword evidence="4" id="KW-1185">Reference proteome</keyword>
<dbReference type="Gene3D" id="3.40.50.300">
    <property type="entry name" value="P-loop containing nucleotide triphosphate hydrolases"/>
    <property type="match status" value="1"/>
</dbReference>
<keyword evidence="1" id="KW-0547">Nucleotide-binding</keyword>
<dbReference type="FunFam" id="3.40.50.300:FF:001447">
    <property type="entry name" value="Ras-related protein Rab-1B"/>
    <property type="match status" value="1"/>
</dbReference>
<dbReference type="InterPro" id="IPR027417">
    <property type="entry name" value="P-loop_NTPase"/>
</dbReference>
<dbReference type="PROSITE" id="PS51419">
    <property type="entry name" value="RAB"/>
    <property type="match status" value="1"/>
</dbReference>
<evidence type="ECO:0000256" key="1">
    <source>
        <dbReference type="ARBA" id="ARBA00022741"/>
    </source>
</evidence>
<keyword evidence="2" id="KW-0342">GTP-binding</keyword>
<dbReference type="SUPFAM" id="SSF52540">
    <property type="entry name" value="P-loop containing nucleoside triphosphate hydrolases"/>
    <property type="match status" value="1"/>
</dbReference>
<organism evidence="3 4">
    <name type="scientific">Blepharisma stoltei</name>
    <dbReference type="NCBI Taxonomy" id="1481888"/>
    <lineage>
        <taxon>Eukaryota</taxon>
        <taxon>Sar</taxon>
        <taxon>Alveolata</taxon>
        <taxon>Ciliophora</taxon>
        <taxon>Postciliodesmatophora</taxon>
        <taxon>Heterotrichea</taxon>
        <taxon>Heterotrichida</taxon>
        <taxon>Blepharismidae</taxon>
        <taxon>Blepharisma</taxon>
    </lineage>
</organism>